<dbReference type="Proteomes" id="UP000323386">
    <property type="component" value="Unassembled WGS sequence"/>
</dbReference>
<feature type="region of interest" description="Disordered" evidence="2">
    <location>
        <begin position="834"/>
        <end position="867"/>
    </location>
</feature>
<feature type="compositionally biased region" description="Polar residues" evidence="2">
    <location>
        <begin position="524"/>
        <end position="533"/>
    </location>
</feature>
<dbReference type="AlphaFoldDB" id="A0A5C3FD29"/>
<keyword evidence="1" id="KW-0945">Host-virus interaction</keyword>
<evidence type="ECO:0000313" key="4">
    <source>
        <dbReference type="EMBL" id="SPO41259.1"/>
    </source>
</evidence>
<feature type="compositionally biased region" description="Basic residues" evidence="2">
    <location>
        <begin position="580"/>
        <end position="590"/>
    </location>
</feature>
<feature type="region of interest" description="Disordered" evidence="2">
    <location>
        <begin position="723"/>
        <end position="751"/>
    </location>
</feature>
<feature type="region of interest" description="Disordered" evidence="2">
    <location>
        <begin position="880"/>
        <end position="909"/>
    </location>
</feature>
<accession>A0A5C3FD29</accession>
<protein>
    <submittedName>
        <fullName evidence="4">Uncharacterized protein</fullName>
    </submittedName>
</protein>
<sequence length="1046" mass="111643">MAIVTALAAIVAWPGLACNGMVMHRCPKHLDQRVAGGARDGRRSFLLSLPCQHLNNGAPQPLLLHSVRCLFGSLKSPSCIHNNEGRVRGCSPERGAPGRQHERRRRPRSGRTGRRAPGLDLPRLLYERASERGPSPRNRARDPIEQFTPDWGFQPGWPRVRSFWSHPGVTGGRSGAVVAAPRPLRGQLSFYLRLSSSVPACPPADPPVPSPPPSHRSSAPAAAVAFTVAGVRRACLSAPSNFSRQACCLPPLVAAALLLAPALASSTSYSVSSSGSAARSFGRPSSRRLALPYMPGRQARLAGGLAGWLAGWLPGPCKEHGRGSGSDPMSHRPAASPGEDRSALGWSGSRQAPRRAASLARGGTCHPGLAYFSLASVVGWFPGPDRAVRLPTTAHEHGNPRSRCAAARRLDILLAGASLSGRVLLLASQPPRPEPPTRLLAAPPLPTYQPVVAAGQRYRGHTVYSGPAARSWLLRAQPTHASRSATHLPWPRRRIFCVPRRVPPPLLPWILLVRHPRSAPPVFSTATRTSLLSQKGAAVEHHDSPPPPRSHLPRPSCAASVGTPARNCRDNKRGQVAPGYRRHPRPRQHPIKPPDPDPTPLSTSGLDLARTRGYTWRWQCDRRPRAQPSVTQEGPHRSAPSLRRAGAALRATCLLVLPRLQYTPPPVQQLPPASSCLHAAAAFRSAPPSHSLSPPLFAAIVSALVSFTGFDSYRLGDPHWARTTTLAPAPSRKPPPPDPSSRLTYSQSPTSLQRPSLVADIAVRSPSVAFVCFIGSSARGSEGHGAAPGRSLASPLPSPRILVVSSAVPVGRARISCIATTDPGIRAINQSLRSDAAGPGLSPQNSTSAGPPPHRSSPSSKRAEACAPLRHRAREELILAPLSTVDPRPPTQPDSACQASNRPPCARPSSLRPLQAHFVVVVTPTRGTWPPGICRFQTVAPPTSKPSYPGGPPASVEPLCPALPSCLCRARFPLFALTFQAPEQSRPVALTVFRSATSVPTTLGPALGRQTKLRDLISRHVDRRGFQTSEHARRKHNGRGDPTGVV</sequence>
<organism evidence="4 5">
    <name type="scientific">Pseudozyma flocculosa</name>
    <dbReference type="NCBI Taxonomy" id="84751"/>
    <lineage>
        <taxon>Eukaryota</taxon>
        <taxon>Fungi</taxon>
        <taxon>Dikarya</taxon>
        <taxon>Basidiomycota</taxon>
        <taxon>Ustilaginomycotina</taxon>
        <taxon>Ustilaginomycetes</taxon>
        <taxon>Ustilaginales</taxon>
        <taxon>Ustilaginaceae</taxon>
        <taxon>Pseudozyma</taxon>
    </lineage>
</organism>
<dbReference type="PANTHER" id="PTHR13037">
    <property type="entry name" value="FORMIN"/>
    <property type="match status" value="1"/>
</dbReference>
<keyword evidence="3" id="KW-0732">Signal</keyword>
<feature type="chain" id="PRO_5022903313" evidence="3">
    <location>
        <begin position="18"/>
        <end position="1046"/>
    </location>
</feature>
<dbReference type="EMBL" id="OOIP01000026">
    <property type="protein sequence ID" value="SPO41259.1"/>
    <property type="molecule type" value="Genomic_DNA"/>
</dbReference>
<feature type="region of interest" description="Disordered" evidence="2">
    <location>
        <begin position="82"/>
        <end position="148"/>
    </location>
</feature>
<gene>
    <name evidence="4" type="ORF">PSFLO_06741</name>
</gene>
<feature type="region of interest" description="Disordered" evidence="2">
    <location>
        <begin position="319"/>
        <end position="359"/>
    </location>
</feature>
<evidence type="ECO:0000313" key="5">
    <source>
        <dbReference type="Proteomes" id="UP000323386"/>
    </source>
</evidence>
<feature type="region of interest" description="Disordered" evidence="2">
    <location>
        <begin position="1022"/>
        <end position="1046"/>
    </location>
</feature>
<feature type="signal peptide" evidence="3">
    <location>
        <begin position="1"/>
        <end position="17"/>
    </location>
</feature>
<evidence type="ECO:0000256" key="1">
    <source>
        <dbReference type="ARBA" id="ARBA00022581"/>
    </source>
</evidence>
<evidence type="ECO:0000256" key="2">
    <source>
        <dbReference type="SAM" id="MobiDB-lite"/>
    </source>
</evidence>
<evidence type="ECO:0000256" key="3">
    <source>
        <dbReference type="SAM" id="SignalP"/>
    </source>
</evidence>
<name>A0A5C3FD29_9BASI</name>
<keyword evidence="5" id="KW-1185">Reference proteome</keyword>
<feature type="region of interest" description="Disordered" evidence="2">
    <location>
        <begin position="523"/>
        <end position="606"/>
    </location>
</feature>
<reference evidence="4 5" key="1">
    <citation type="submission" date="2018-03" db="EMBL/GenBank/DDBJ databases">
        <authorList>
            <person name="Guldener U."/>
        </authorList>
    </citation>
    <scope>NUCLEOTIDE SEQUENCE [LARGE SCALE GENOMIC DNA]</scope>
    <source>
        <strain evidence="4 5">DAOM196992</strain>
    </source>
</reference>
<feature type="compositionally biased region" description="Basic residues" evidence="2">
    <location>
        <begin position="101"/>
        <end position="114"/>
    </location>
</feature>
<proteinExistence type="predicted"/>
<dbReference type="PANTHER" id="PTHR13037:SF24">
    <property type="entry name" value="POLYCOMB PROTEIN PCL-RELATED"/>
    <property type="match status" value="1"/>
</dbReference>